<gene>
    <name evidence="1" type="ORF">CHM34_09775</name>
</gene>
<dbReference type="InterPro" id="IPR014948">
    <property type="entry name" value="BrxA"/>
</dbReference>
<dbReference type="EMBL" id="NOWF01000005">
    <property type="protein sequence ID" value="OYD07750.1"/>
    <property type="molecule type" value="Genomic_DNA"/>
</dbReference>
<dbReference type="Proteomes" id="UP000215459">
    <property type="component" value="Unassembled WGS sequence"/>
</dbReference>
<sequence length="203" mass="24213">MSQGYSAGFISGSEHLYRYEIKQVLMLLDQGLDKKQIKEKAFQENFFRQKSHQANIVLLRKVFKRVDQLDEGLRRLVQNGISADVNAILLYAYLKCYRFFREFIYEVVVYLHEQGQRRVTQSDIVDFFERKEEQSPKIRNFTPETKQKMRQVMLKACNEAEYIIPGETEWEIRPVPISGELRDYVREHPEHRMLVEISLTGEW</sequence>
<dbReference type="InterPro" id="IPR023137">
    <property type="entry name" value="BrxA_sf"/>
</dbReference>
<evidence type="ECO:0000313" key="1">
    <source>
        <dbReference type="EMBL" id="OYD07750.1"/>
    </source>
</evidence>
<reference evidence="1 2" key="1">
    <citation type="submission" date="2017-07" db="EMBL/GenBank/DDBJ databases">
        <title>The genome sequence of Paludifilum halophilum highlights mechanisms for microbial adaptation to high salt environemnts.</title>
        <authorList>
            <person name="Belbahri L."/>
        </authorList>
    </citation>
    <scope>NUCLEOTIDE SEQUENCE [LARGE SCALE GENOMIC DNA]</scope>
    <source>
        <strain evidence="1 2">DSM 102817</strain>
    </source>
</reference>
<evidence type="ECO:0008006" key="3">
    <source>
        <dbReference type="Google" id="ProtNLM"/>
    </source>
</evidence>
<dbReference type="AlphaFoldDB" id="A0A235B637"/>
<dbReference type="Gene3D" id="1.10.3540.10">
    <property type="entry name" value="uncharacterized protein from magnetospirillum magneticum domain"/>
    <property type="match status" value="1"/>
</dbReference>
<dbReference type="RefSeq" id="WP_094264420.1">
    <property type="nucleotide sequence ID" value="NZ_NOWF01000005.1"/>
</dbReference>
<keyword evidence="2" id="KW-1185">Reference proteome</keyword>
<dbReference type="Pfam" id="PF08849">
    <property type="entry name" value="BrxA"/>
    <property type="match status" value="1"/>
</dbReference>
<name>A0A235B637_9BACL</name>
<accession>A0A235B637</accession>
<protein>
    <recommendedName>
        <fullName evidence="3">DUF1819 domain-containing protein</fullName>
    </recommendedName>
</protein>
<organism evidence="1 2">
    <name type="scientific">Paludifilum halophilum</name>
    <dbReference type="NCBI Taxonomy" id="1642702"/>
    <lineage>
        <taxon>Bacteria</taxon>
        <taxon>Bacillati</taxon>
        <taxon>Bacillota</taxon>
        <taxon>Bacilli</taxon>
        <taxon>Bacillales</taxon>
        <taxon>Thermoactinomycetaceae</taxon>
        <taxon>Paludifilum</taxon>
    </lineage>
</organism>
<evidence type="ECO:0000313" key="2">
    <source>
        <dbReference type="Proteomes" id="UP000215459"/>
    </source>
</evidence>
<proteinExistence type="predicted"/>
<dbReference type="OrthoDB" id="3078533at2"/>
<comment type="caution">
    <text evidence="1">The sequence shown here is derived from an EMBL/GenBank/DDBJ whole genome shotgun (WGS) entry which is preliminary data.</text>
</comment>